<keyword evidence="11 12" id="KW-0804">Transcription</keyword>
<evidence type="ECO:0000256" key="1">
    <source>
        <dbReference type="ARBA" id="ARBA00022478"/>
    </source>
</evidence>
<dbReference type="InterPro" id="IPR030846">
    <property type="entry name" value="DnaG_bac"/>
</dbReference>
<keyword evidence="2 12" id="KW-0639">Primosome</keyword>
<dbReference type="Pfam" id="PF10410">
    <property type="entry name" value="DnaB_bind"/>
    <property type="match status" value="1"/>
</dbReference>
<keyword evidence="10 12" id="KW-0238">DNA-binding</keyword>
<dbReference type="SUPFAM" id="SSF48024">
    <property type="entry name" value="N-terminal domain of DnaB helicase"/>
    <property type="match status" value="1"/>
</dbReference>
<dbReference type="InterPro" id="IPR050219">
    <property type="entry name" value="DnaG_primase"/>
</dbReference>
<dbReference type="GO" id="GO:0005524">
    <property type="term" value="F:ATP binding"/>
    <property type="evidence" value="ECO:0007669"/>
    <property type="project" value="InterPro"/>
</dbReference>
<dbReference type="PANTHER" id="PTHR30313">
    <property type="entry name" value="DNA PRIMASE"/>
    <property type="match status" value="1"/>
</dbReference>
<dbReference type="Gene3D" id="3.90.980.10">
    <property type="entry name" value="DNA primase, catalytic core, N-terminal domain"/>
    <property type="match status" value="1"/>
</dbReference>
<comment type="domain">
    <text evidence="12">Contains an N-terminal zinc-binding domain, a central core domain that contains the primase activity, and a C-terminal DnaB-binding domain.</text>
</comment>
<dbReference type="InterPro" id="IPR036977">
    <property type="entry name" value="DNA_primase_Znf_CHC2"/>
</dbReference>
<dbReference type="InterPro" id="IPR036185">
    <property type="entry name" value="DNA_heli_DnaB-like_N_sf"/>
</dbReference>
<dbReference type="FunFam" id="3.40.1360.10:FF:000002">
    <property type="entry name" value="DNA primase"/>
    <property type="match status" value="1"/>
</dbReference>
<dbReference type="Pfam" id="PF01807">
    <property type="entry name" value="Zn_ribbon_DnaG"/>
    <property type="match status" value="1"/>
</dbReference>
<dbReference type="EC" id="2.7.7.101" evidence="12"/>
<dbReference type="NCBIfam" id="TIGR01391">
    <property type="entry name" value="dnaG"/>
    <property type="match status" value="1"/>
</dbReference>
<dbReference type="Gene3D" id="1.10.860.10">
    <property type="entry name" value="DNAb Helicase, Chain A"/>
    <property type="match status" value="1"/>
</dbReference>
<dbReference type="Gene3D" id="3.90.580.10">
    <property type="entry name" value="Zinc finger, CHC2-type domain"/>
    <property type="match status" value="1"/>
</dbReference>
<keyword evidence="8 12" id="KW-0862">Zinc</keyword>
<dbReference type="GO" id="GO:0005737">
    <property type="term" value="C:cytoplasm"/>
    <property type="evidence" value="ECO:0007669"/>
    <property type="project" value="TreeGrafter"/>
</dbReference>
<comment type="catalytic activity">
    <reaction evidence="12">
        <text>ssDNA + n NTP = ssDNA/pppN(pN)n-1 hybrid + (n-1) diphosphate.</text>
        <dbReference type="EC" id="2.7.7.101"/>
    </reaction>
</comment>
<dbReference type="GO" id="GO:0003678">
    <property type="term" value="F:DNA helicase activity"/>
    <property type="evidence" value="ECO:0007669"/>
    <property type="project" value="InterPro"/>
</dbReference>
<evidence type="ECO:0000256" key="7">
    <source>
        <dbReference type="ARBA" id="ARBA00022771"/>
    </source>
</evidence>
<keyword evidence="17" id="KW-1185">Reference proteome</keyword>
<evidence type="ECO:0000256" key="2">
    <source>
        <dbReference type="ARBA" id="ARBA00022515"/>
    </source>
</evidence>
<protein>
    <recommendedName>
        <fullName evidence="12 13">DNA primase</fullName>
        <ecNumber evidence="12">2.7.7.101</ecNumber>
    </recommendedName>
</protein>
<dbReference type="Gene3D" id="3.40.1360.10">
    <property type="match status" value="1"/>
</dbReference>
<dbReference type="Pfam" id="PF13155">
    <property type="entry name" value="Toprim_2"/>
    <property type="match status" value="1"/>
</dbReference>
<feature type="domain" description="Toprim" evidence="15">
    <location>
        <begin position="252"/>
        <end position="333"/>
    </location>
</feature>
<dbReference type="PIRSF" id="PIRSF002811">
    <property type="entry name" value="DnaG"/>
    <property type="match status" value="1"/>
</dbReference>
<keyword evidence="1 12" id="KW-0240">DNA-directed RNA polymerase</keyword>
<dbReference type="CDD" id="cd03364">
    <property type="entry name" value="TOPRIM_DnaG_primases"/>
    <property type="match status" value="1"/>
</dbReference>
<reference evidence="16 17" key="1">
    <citation type="submission" date="2016-10" db="EMBL/GenBank/DDBJ databases">
        <authorList>
            <person name="de Groot N.N."/>
        </authorList>
    </citation>
    <scope>NUCLEOTIDE SEQUENCE [LARGE SCALE GENOMIC DNA]</scope>
    <source>
        <strain evidence="16 17">DSM 12271</strain>
    </source>
</reference>
<evidence type="ECO:0000313" key="16">
    <source>
        <dbReference type="EMBL" id="SFA75928.1"/>
    </source>
</evidence>
<dbReference type="PROSITE" id="PS50880">
    <property type="entry name" value="TOPRIM"/>
    <property type="match status" value="1"/>
</dbReference>
<dbReference type="GO" id="GO:0006269">
    <property type="term" value="P:DNA replication, synthesis of primer"/>
    <property type="evidence" value="ECO:0007669"/>
    <property type="project" value="UniProtKB-UniRule"/>
</dbReference>
<organism evidence="16 17">
    <name type="scientific">Clostridium frigidicarnis</name>
    <dbReference type="NCBI Taxonomy" id="84698"/>
    <lineage>
        <taxon>Bacteria</taxon>
        <taxon>Bacillati</taxon>
        <taxon>Bacillota</taxon>
        <taxon>Clostridia</taxon>
        <taxon>Eubacteriales</taxon>
        <taxon>Clostridiaceae</taxon>
        <taxon>Clostridium</taxon>
    </lineage>
</organism>
<dbReference type="FunFam" id="3.90.980.10:FF:000001">
    <property type="entry name" value="DNA primase"/>
    <property type="match status" value="1"/>
</dbReference>
<accession>A0A1I0VI99</accession>
<evidence type="ECO:0000256" key="10">
    <source>
        <dbReference type="ARBA" id="ARBA00023125"/>
    </source>
</evidence>
<dbReference type="InterPro" id="IPR006171">
    <property type="entry name" value="TOPRIM_dom"/>
</dbReference>
<dbReference type="InterPro" id="IPR034151">
    <property type="entry name" value="TOPRIM_DnaG_bac"/>
</dbReference>
<dbReference type="GO" id="GO:0008270">
    <property type="term" value="F:zinc ion binding"/>
    <property type="evidence" value="ECO:0007669"/>
    <property type="project" value="UniProtKB-UniRule"/>
</dbReference>
<dbReference type="GO" id="GO:0000428">
    <property type="term" value="C:DNA-directed RNA polymerase complex"/>
    <property type="evidence" value="ECO:0007669"/>
    <property type="project" value="UniProtKB-KW"/>
</dbReference>
<proteinExistence type="inferred from homology"/>
<dbReference type="GO" id="GO:1990077">
    <property type="term" value="C:primosome complex"/>
    <property type="evidence" value="ECO:0007669"/>
    <property type="project" value="UniProtKB-KW"/>
</dbReference>
<comment type="similarity">
    <text evidence="12 13">Belongs to the DnaG primase family.</text>
</comment>
<comment type="cofactor">
    <cofactor evidence="12 13 14">
        <name>Zn(2+)</name>
        <dbReference type="ChEBI" id="CHEBI:29105"/>
    </cofactor>
    <text evidence="12 13 14">Binds 1 zinc ion per monomer.</text>
</comment>
<evidence type="ECO:0000256" key="6">
    <source>
        <dbReference type="ARBA" id="ARBA00022723"/>
    </source>
</evidence>
<name>A0A1I0VI99_9CLOT</name>
<dbReference type="InterPro" id="IPR037068">
    <property type="entry name" value="DNA_primase_core_N_sf"/>
</dbReference>
<comment type="subunit">
    <text evidence="12">Monomer. Interacts with DnaB.</text>
</comment>
<keyword evidence="3 12" id="KW-0808">Transferase</keyword>
<feature type="zinc finger region" description="CHC2-type" evidence="12 14">
    <location>
        <begin position="37"/>
        <end position="61"/>
    </location>
</feature>
<dbReference type="PANTHER" id="PTHR30313:SF2">
    <property type="entry name" value="DNA PRIMASE"/>
    <property type="match status" value="1"/>
</dbReference>
<dbReference type="AlphaFoldDB" id="A0A1I0VI99"/>
<dbReference type="SUPFAM" id="SSF56731">
    <property type="entry name" value="DNA primase core"/>
    <property type="match status" value="1"/>
</dbReference>
<keyword evidence="5 12" id="KW-0235">DNA replication</keyword>
<dbReference type="GO" id="GO:0003899">
    <property type="term" value="F:DNA-directed RNA polymerase activity"/>
    <property type="evidence" value="ECO:0007669"/>
    <property type="project" value="UniProtKB-UniRule"/>
</dbReference>
<evidence type="ECO:0000256" key="3">
    <source>
        <dbReference type="ARBA" id="ARBA00022679"/>
    </source>
</evidence>
<sequence length="590" mass="67999">MIPDNIIEKIKDQNDIVDVISEVVRLKRSGRNYVGLCPFHSEKTPSFSVSSEKQIFKCFGCGEAGNVITFVMKNRNLSYIEAIKYLAEKANITIEDNPGAKVYSDKKDKLYLLNKEAAKFFFGNLQRKNNIGKPYFLNRGITEATIRRFGLGYSFDSWNSLMNYLKSKGYNEQMLIEAGLIIKSEKGNCYDRFRNRVIFPVFDYRGRVIAFGGRVLDDSKPKYLNSPETLAFHKGTNLYGLNFALKDNNHNRTFIIVEGYMDVIALHQYGITNVVASLGTALTINQSRLLKRYADKVIISYDADLAGQMATLRGLDILRSTGFDVRVLSVPNSKDPDEFIRANGKVAFLKLVEKAEPLVDYRLNKAKEGINFSDKKDIIRYTRKASEIFVDLDSIEKDVYIRKIAEETGIKEEAIYDMLKEELKKASSKNGNMNTSENFRQKLYVESAYTKAARSILKLLLEDEYFEFISNNINEEDFISNAHKILYKLIIESHKISQYNERLKFVESKCSDVDTTKELINLNEITLMCDEGQREKLIKDYIYEIRDFKLEENINLVQKKIKEFEKKGMIEETLKYVQKLKELQKQSGRG</sequence>
<dbReference type="Pfam" id="PF08275">
    <property type="entry name" value="DNAG_N"/>
    <property type="match status" value="1"/>
</dbReference>
<evidence type="ECO:0000256" key="12">
    <source>
        <dbReference type="HAMAP-Rule" id="MF_00974"/>
    </source>
</evidence>
<evidence type="ECO:0000259" key="15">
    <source>
        <dbReference type="PROSITE" id="PS50880"/>
    </source>
</evidence>
<evidence type="ECO:0000256" key="14">
    <source>
        <dbReference type="PIRSR" id="PIRSR002811-1"/>
    </source>
</evidence>
<dbReference type="STRING" id="84698.SAMN04488528_100284"/>
<dbReference type="InterPro" id="IPR016136">
    <property type="entry name" value="DNA_helicase_N/primase_C"/>
</dbReference>
<dbReference type="InterPro" id="IPR019475">
    <property type="entry name" value="DNA_primase_DnaB-bd"/>
</dbReference>
<evidence type="ECO:0000256" key="8">
    <source>
        <dbReference type="ARBA" id="ARBA00022833"/>
    </source>
</evidence>
<dbReference type="Proteomes" id="UP000198619">
    <property type="component" value="Unassembled WGS sequence"/>
</dbReference>
<dbReference type="InterPro" id="IPR002694">
    <property type="entry name" value="Znf_CHC2"/>
</dbReference>
<evidence type="ECO:0000256" key="5">
    <source>
        <dbReference type="ARBA" id="ARBA00022705"/>
    </source>
</evidence>
<dbReference type="FunFam" id="3.90.580.10:FF:000001">
    <property type="entry name" value="DNA primase"/>
    <property type="match status" value="1"/>
</dbReference>
<dbReference type="SMART" id="SM00400">
    <property type="entry name" value="ZnF_CHCC"/>
    <property type="match status" value="1"/>
</dbReference>
<keyword evidence="9" id="KW-0460">Magnesium</keyword>
<keyword evidence="4 12" id="KW-0548">Nucleotidyltransferase</keyword>
<dbReference type="SMART" id="SM00493">
    <property type="entry name" value="TOPRIM"/>
    <property type="match status" value="1"/>
</dbReference>
<keyword evidence="6 12" id="KW-0479">Metal-binding</keyword>
<keyword evidence="7 12" id="KW-0863">Zinc-finger</keyword>
<dbReference type="SUPFAM" id="SSF57783">
    <property type="entry name" value="Zinc beta-ribbon"/>
    <property type="match status" value="1"/>
</dbReference>
<dbReference type="InterPro" id="IPR006295">
    <property type="entry name" value="DNA_primase_DnaG"/>
</dbReference>
<evidence type="ECO:0000256" key="13">
    <source>
        <dbReference type="PIRNR" id="PIRNR002811"/>
    </source>
</evidence>
<dbReference type="InterPro" id="IPR013264">
    <property type="entry name" value="DNAG_N"/>
</dbReference>
<comment type="function">
    <text evidence="12 13">RNA polymerase that catalyzes the synthesis of short RNA molecules used as primers for DNA polymerase during DNA replication.</text>
</comment>
<dbReference type="GO" id="GO:0003677">
    <property type="term" value="F:DNA binding"/>
    <property type="evidence" value="ECO:0007669"/>
    <property type="project" value="UniProtKB-KW"/>
</dbReference>
<evidence type="ECO:0000256" key="11">
    <source>
        <dbReference type="ARBA" id="ARBA00023163"/>
    </source>
</evidence>
<dbReference type="HAMAP" id="MF_00974">
    <property type="entry name" value="DNA_primase_DnaG"/>
    <property type="match status" value="1"/>
</dbReference>
<evidence type="ECO:0000256" key="9">
    <source>
        <dbReference type="ARBA" id="ARBA00022842"/>
    </source>
</evidence>
<dbReference type="EMBL" id="FOKI01000002">
    <property type="protein sequence ID" value="SFA75928.1"/>
    <property type="molecule type" value="Genomic_DNA"/>
</dbReference>
<evidence type="ECO:0000313" key="17">
    <source>
        <dbReference type="Proteomes" id="UP000198619"/>
    </source>
</evidence>
<evidence type="ECO:0000256" key="4">
    <source>
        <dbReference type="ARBA" id="ARBA00022695"/>
    </source>
</evidence>
<gene>
    <name evidence="12" type="primary">dnaG</name>
    <name evidence="16" type="ORF">SAMN04488528_100284</name>
</gene>